<feature type="region of interest" description="Disordered" evidence="1">
    <location>
        <begin position="208"/>
        <end position="228"/>
    </location>
</feature>
<dbReference type="GO" id="GO:0035686">
    <property type="term" value="C:sperm fibrous sheath"/>
    <property type="evidence" value="ECO:0007669"/>
    <property type="project" value="TreeGrafter"/>
</dbReference>
<keyword evidence="2" id="KW-1185">Reference proteome</keyword>
<feature type="region of interest" description="Disordered" evidence="1">
    <location>
        <begin position="282"/>
        <end position="582"/>
    </location>
</feature>
<dbReference type="AlphaFoldDB" id="A0A6P6HKE8"/>
<feature type="compositionally biased region" description="Low complexity" evidence="1">
    <location>
        <begin position="425"/>
        <end position="446"/>
    </location>
</feature>
<reference evidence="3" key="1">
    <citation type="submission" date="2025-08" db="UniProtKB">
        <authorList>
            <consortium name="RefSeq"/>
        </authorList>
    </citation>
    <scope>IDENTIFICATION</scope>
    <source>
        <tissue evidence="3">Blood</tissue>
    </source>
</reference>
<accession>A0A6P6HKE8</accession>
<feature type="region of interest" description="Disordered" evidence="1">
    <location>
        <begin position="1"/>
        <end position="70"/>
    </location>
</feature>
<feature type="compositionally biased region" description="Low complexity" evidence="1">
    <location>
        <begin position="454"/>
        <end position="474"/>
    </location>
</feature>
<dbReference type="GO" id="GO:0097228">
    <property type="term" value="C:sperm principal piece"/>
    <property type="evidence" value="ECO:0007669"/>
    <property type="project" value="TreeGrafter"/>
</dbReference>
<feature type="compositionally biased region" description="Low complexity" evidence="1">
    <location>
        <begin position="396"/>
        <end position="414"/>
    </location>
</feature>
<dbReference type="PANTHER" id="PTHR36135:SF1">
    <property type="entry name" value="FIBROUS SHEATH CABYR-BINDING PROTEIN"/>
    <property type="match status" value="1"/>
</dbReference>
<gene>
    <name evidence="3" type="primary">FSCB</name>
</gene>
<dbReference type="KEGG" id="pcoo:112856457"/>
<dbReference type="PANTHER" id="PTHR36135">
    <property type="entry name" value="FIBROUS SHEATH CABYR-BINDING PROTEIN"/>
    <property type="match status" value="1"/>
</dbReference>
<dbReference type="GO" id="GO:0033234">
    <property type="term" value="P:negative regulation of protein sumoylation"/>
    <property type="evidence" value="ECO:0007669"/>
    <property type="project" value="InterPro"/>
</dbReference>
<dbReference type="CTD" id="84075"/>
<feature type="compositionally biased region" description="Low complexity" evidence="1">
    <location>
        <begin position="379"/>
        <end position="388"/>
    </location>
</feature>
<sequence>MEESDEPDQPISAGRQEIRKRRRPSQPMVDKSQQTEVTEKKKNLLISQSSGPKATLSIGNIPGSKVNGEPFRVSSQLRQSWTKRKHVQHMTDKSLQTDTIVEEKKEEIKPVGETVVPEEMPAALGEAVPEFPESVQEVEILTSRHSIQFKIDRSQQTSCTGDWTMMNIPQKETVDREQQTYFSESEIVVIGRPDSSFSKSSEVVQKRKSSGKMFISEHPELQPSTSRDEAIRQVGISRSSFSQQSKKGSLVPLEDEQYVLGEIQPPIAEEVSAEVQPTPAVDIIAGKSATELQPPQIEEAPAEKGPAKVQLSLGEESLSEGPLAEVQSPKVEEAPVQPFPDEETPEEEAPAKVESISAEEAFSEEPLSAVEAPTEEASAEVQSPPAEEAPAEEAPAEVQSLPAEQAPAEEAPAEVQSPTAEVQSPPAEEAPAGEAPAEVQSLQAEESPAEEAPAEVQSPPAEAQVEVYSPPAEEAPVEEARAEVQFPPAEEIPAGEAPAEVQSPPAEETPAEEAPAEVQSPPAEEAPAEEAPYEVLAPPTEAPAEVQSLPAEEAPEENTSYEIWSPSAEEASAELQSPSTEDTTLEMVSVDKQFPEAKEDFITQISVENDLIPPSEQTAAYEALVDHVSTEYQNLQTDVPGIKLESKVLEDQQKLEGPLELDPVPEDLSNIKKEQVPTFEIEGVIHVQLE</sequence>
<proteinExistence type="predicted"/>
<organism evidence="2 3">
    <name type="scientific">Puma concolor</name>
    <name type="common">Mountain lion</name>
    <name type="synonym">Felis concolor</name>
    <dbReference type="NCBI Taxonomy" id="9696"/>
    <lineage>
        <taxon>Eukaryota</taxon>
        <taxon>Metazoa</taxon>
        <taxon>Chordata</taxon>
        <taxon>Craniata</taxon>
        <taxon>Vertebrata</taxon>
        <taxon>Euteleostomi</taxon>
        <taxon>Mammalia</taxon>
        <taxon>Eutheria</taxon>
        <taxon>Laurasiatheria</taxon>
        <taxon>Carnivora</taxon>
        <taxon>Feliformia</taxon>
        <taxon>Felidae</taxon>
        <taxon>Felinae</taxon>
        <taxon>Puma</taxon>
    </lineage>
</organism>
<feature type="compositionally biased region" description="Low complexity" evidence="1">
    <location>
        <begin position="516"/>
        <end position="525"/>
    </location>
</feature>
<protein>
    <submittedName>
        <fullName evidence="3">Fibrous sheath CABYR-binding protein</fullName>
    </submittedName>
</protein>
<evidence type="ECO:0000313" key="2">
    <source>
        <dbReference type="Proteomes" id="UP000515131"/>
    </source>
</evidence>
<dbReference type="GO" id="GO:0005509">
    <property type="term" value="F:calcium ion binding"/>
    <property type="evidence" value="ECO:0007669"/>
    <property type="project" value="InterPro"/>
</dbReference>
<feature type="compositionally biased region" description="Low complexity" evidence="1">
    <location>
        <begin position="483"/>
        <end position="508"/>
    </location>
</feature>
<name>A0A6P6HKE8_PUMCO</name>
<feature type="compositionally biased region" description="Basic and acidic residues" evidence="1">
    <location>
        <begin position="215"/>
        <end position="228"/>
    </location>
</feature>
<dbReference type="Proteomes" id="UP000515131">
    <property type="component" value="Unplaced"/>
</dbReference>
<evidence type="ECO:0000313" key="3">
    <source>
        <dbReference type="RefSeq" id="XP_025775806.1"/>
    </source>
</evidence>
<dbReference type="GeneID" id="112856457"/>
<dbReference type="InterPro" id="IPR043375">
    <property type="entry name" value="FSCB"/>
</dbReference>
<evidence type="ECO:0000256" key="1">
    <source>
        <dbReference type="SAM" id="MobiDB-lite"/>
    </source>
</evidence>
<dbReference type="RefSeq" id="XP_025775806.1">
    <property type="nucleotide sequence ID" value="XM_025920021.1"/>
</dbReference>